<evidence type="ECO:0000313" key="5">
    <source>
        <dbReference type="EnsemblPlants" id="KQK11198"/>
    </source>
</evidence>
<dbReference type="SUPFAM" id="SSF81923">
    <property type="entry name" value="Double Clp-N motif"/>
    <property type="match status" value="1"/>
</dbReference>
<dbReference type="OMA" id="CGISPHA"/>
<dbReference type="PANTHER" id="PTHR43572">
    <property type="entry name" value="CHAPERONE PROTEIN CLPD, CHLOROPLASTIC"/>
    <property type="match status" value="1"/>
</dbReference>
<dbReference type="SUPFAM" id="SSF52540">
    <property type="entry name" value="P-loop containing nucleoside triphosphate hydrolases"/>
    <property type="match status" value="1"/>
</dbReference>
<dbReference type="Gramene" id="KQK11198">
    <property type="protein sequence ID" value="KQK11198"/>
    <property type="gene ID" value="BRADI_2g58730v3"/>
</dbReference>
<protein>
    <recommendedName>
        <fullName evidence="3">Clp R domain-containing protein</fullName>
    </recommendedName>
</protein>
<dbReference type="EnsemblPlants" id="KQK11198">
    <property type="protein sequence ID" value="KQK11198"/>
    <property type="gene ID" value="BRADI_2g58730v3"/>
</dbReference>
<name>I1HUK3_BRADI</name>
<dbReference type="GeneID" id="112270773"/>
<dbReference type="PANTHER" id="PTHR43572:SF76">
    <property type="entry name" value="CLP R DOMAIN-CONTAINING PROTEIN"/>
    <property type="match status" value="1"/>
</dbReference>
<dbReference type="GO" id="GO:0005634">
    <property type="term" value="C:nucleus"/>
    <property type="evidence" value="ECO:0000318"/>
    <property type="project" value="GO_Central"/>
</dbReference>
<evidence type="ECO:0000259" key="3">
    <source>
        <dbReference type="PROSITE" id="PS51903"/>
    </source>
</evidence>
<dbReference type="OrthoDB" id="687835at2759"/>
<proteinExistence type="predicted"/>
<organism evidence="5">
    <name type="scientific">Brachypodium distachyon</name>
    <name type="common">Purple false brome</name>
    <name type="synonym">Trachynia distachya</name>
    <dbReference type="NCBI Taxonomy" id="15368"/>
    <lineage>
        <taxon>Eukaryota</taxon>
        <taxon>Viridiplantae</taxon>
        <taxon>Streptophyta</taxon>
        <taxon>Embryophyta</taxon>
        <taxon>Tracheophyta</taxon>
        <taxon>Spermatophyta</taxon>
        <taxon>Magnoliopsida</taxon>
        <taxon>Liliopsida</taxon>
        <taxon>Poales</taxon>
        <taxon>Poaceae</taxon>
        <taxon>BOP clade</taxon>
        <taxon>Pooideae</taxon>
        <taxon>Stipodae</taxon>
        <taxon>Brachypodieae</taxon>
        <taxon>Brachypodium</taxon>
    </lineage>
</organism>
<dbReference type="Gene3D" id="3.40.50.300">
    <property type="entry name" value="P-loop containing nucleotide triphosphate hydrolases"/>
    <property type="match status" value="1"/>
</dbReference>
<keyword evidence="1" id="KW-0677">Repeat</keyword>
<accession>I1HUK3</accession>
<dbReference type="GO" id="GO:0044183">
    <property type="term" value="F:protein folding chaperone"/>
    <property type="evidence" value="ECO:0000318"/>
    <property type="project" value="GO_Central"/>
</dbReference>
<evidence type="ECO:0000313" key="6">
    <source>
        <dbReference type="Proteomes" id="UP000008810"/>
    </source>
</evidence>
<evidence type="ECO:0000256" key="1">
    <source>
        <dbReference type="PROSITE-ProRule" id="PRU01251"/>
    </source>
</evidence>
<dbReference type="Gene3D" id="1.10.1780.10">
    <property type="entry name" value="Clp, N-terminal domain"/>
    <property type="match status" value="1"/>
</dbReference>
<dbReference type="Proteomes" id="UP000008810">
    <property type="component" value="Chromosome 2"/>
</dbReference>
<dbReference type="HOGENOM" id="CLU_006575_3_0_1"/>
<dbReference type="RefSeq" id="XP_024314645.1">
    <property type="nucleotide sequence ID" value="XM_024458877.1"/>
</dbReference>
<evidence type="ECO:0000313" key="4">
    <source>
        <dbReference type="EMBL" id="KQK11198.1"/>
    </source>
</evidence>
<dbReference type="InterPro" id="IPR051650">
    <property type="entry name" value="SL_signaling_regulator"/>
</dbReference>
<keyword evidence="6" id="KW-1185">Reference proteome</keyword>
<feature type="domain" description="Clp R" evidence="3">
    <location>
        <begin position="13"/>
        <end position="171"/>
    </location>
</feature>
<dbReference type="AlphaFoldDB" id="I1HUK3"/>
<dbReference type="InterPro" id="IPR036628">
    <property type="entry name" value="Clp_N_dom_sf"/>
</dbReference>
<reference evidence="5" key="3">
    <citation type="submission" date="2018-08" db="UniProtKB">
        <authorList>
            <consortium name="EnsemblPlants"/>
        </authorList>
    </citation>
    <scope>IDENTIFICATION</scope>
    <source>
        <strain evidence="5">cv. Bd21</strain>
    </source>
</reference>
<feature type="compositionally biased region" description="Polar residues" evidence="2">
    <location>
        <begin position="192"/>
        <end position="202"/>
    </location>
</feature>
<sequence>MRIISGGMKASELGELEDQTAAGLVAQARSLAARRGHAQVTPLHIASAVLSASPALLLLPGRHQCSRQYYSIDALALCLGASLDRLAVVSTTSAPAPSNAFLAALKRAQRKTKPQGTRRRTAAAGSSEVERLVASVLVDPGVGRVLRDAAEAPSSRQADPPNPAVKEIRVGGARQPSTLGSAYWELKPIPNGSDSQGSQAKSGTKGRTIFAAEVVAGPTTATLPPWLRRYHATLRSRSTHRGSTDNLQAARRQPKFTELTAQNLKILCGKLELRVPWHGSIVPGISSVVLRCRSGMTTRARKKPISSLSSRTATWLLFQGSDDVGGNLVARELARLVFGSYSEFTALQGNSDIIIPTCSSNQLATIKRQRSLGKYGGGSYLGERLFEAIRENPHRVILIHGVDRLDRDSETHLKNAVKEGTMRGCNGEVISLEDAIVVLMSSKVVNSGCVVSSPRVKRSRIGRQSREEGNVMETEVRSRRFSFDLNAAAEDVKEEEDDLADEEEAGIADIVDGVFLFN</sequence>
<feature type="region of interest" description="Disordered" evidence="2">
    <location>
        <begin position="184"/>
        <end position="204"/>
    </location>
</feature>
<dbReference type="STRING" id="15368.I1HUK3"/>
<reference evidence="4 5" key="1">
    <citation type="journal article" date="2010" name="Nature">
        <title>Genome sequencing and analysis of the model grass Brachypodium distachyon.</title>
        <authorList>
            <consortium name="International Brachypodium Initiative"/>
        </authorList>
    </citation>
    <scope>NUCLEOTIDE SEQUENCE [LARGE SCALE GENOMIC DNA]</scope>
    <source>
        <strain evidence="4 5">Bd21</strain>
    </source>
</reference>
<dbReference type="InterPro" id="IPR027417">
    <property type="entry name" value="P-loop_NTPase"/>
</dbReference>
<dbReference type="InterPro" id="IPR004176">
    <property type="entry name" value="Clp_R_N"/>
</dbReference>
<reference evidence="4" key="2">
    <citation type="submission" date="2017-06" db="EMBL/GenBank/DDBJ databases">
        <title>WGS assembly of Brachypodium distachyon.</title>
        <authorList>
            <consortium name="The International Brachypodium Initiative"/>
            <person name="Lucas S."/>
            <person name="Harmon-Smith M."/>
            <person name="Lail K."/>
            <person name="Tice H."/>
            <person name="Grimwood J."/>
            <person name="Bruce D."/>
            <person name="Barry K."/>
            <person name="Shu S."/>
            <person name="Lindquist E."/>
            <person name="Wang M."/>
            <person name="Pitluck S."/>
            <person name="Vogel J.P."/>
            <person name="Garvin D.F."/>
            <person name="Mockler T.C."/>
            <person name="Schmutz J."/>
            <person name="Rokhsar D."/>
            <person name="Bevan M.W."/>
        </authorList>
    </citation>
    <scope>NUCLEOTIDE SEQUENCE</scope>
    <source>
        <strain evidence="4">Bd21</strain>
    </source>
</reference>
<dbReference type="KEGG" id="bdi:112270773"/>
<gene>
    <name evidence="5" type="primary">LOC112270773</name>
    <name evidence="4" type="ORF">BRADI_2g58730v3</name>
</gene>
<dbReference type="EMBL" id="CM000881">
    <property type="protein sequence ID" value="KQK11198.1"/>
    <property type="molecule type" value="Genomic_DNA"/>
</dbReference>
<dbReference type="eggNOG" id="KOG1051">
    <property type="taxonomic scope" value="Eukaryota"/>
</dbReference>
<dbReference type="PROSITE" id="PS51903">
    <property type="entry name" value="CLP_R"/>
    <property type="match status" value="1"/>
</dbReference>
<evidence type="ECO:0000256" key="2">
    <source>
        <dbReference type="SAM" id="MobiDB-lite"/>
    </source>
</evidence>